<sequence length="45" mass="5374">KEIAERLFISAKTVEVHKSHIMKKLEMKKFSDLLRFCVKEQLIDL</sequence>
<gene>
    <name evidence="4" type="ORF">LMUR_10232</name>
</gene>
<accession>A0A829R4L2</accession>
<keyword evidence="2" id="KW-0804">Transcription</keyword>
<dbReference type="Proteomes" id="UP000019251">
    <property type="component" value="Unassembled WGS sequence"/>
</dbReference>
<dbReference type="RefSeq" id="WP_036106720.1">
    <property type="nucleotide sequence ID" value="NZ_AODG01000012.1"/>
</dbReference>
<dbReference type="InterPro" id="IPR036388">
    <property type="entry name" value="WH-like_DNA-bd_sf"/>
</dbReference>
<dbReference type="PROSITE" id="PS50043">
    <property type="entry name" value="HTH_LUXR_2"/>
    <property type="match status" value="1"/>
</dbReference>
<dbReference type="InterPro" id="IPR016032">
    <property type="entry name" value="Sig_transdc_resp-reg_C-effctor"/>
</dbReference>
<feature type="non-terminal residue" evidence="4">
    <location>
        <position position="1"/>
    </location>
</feature>
<evidence type="ECO:0000313" key="4">
    <source>
        <dbReference type="EMBL" id="EUJ27211.1"/>
    </source>
</evidence>
<feature type="domain" description="HTH luxR-type" evidence="3">
    <location>
        <begin position="1"/>
        <end position="41"/>
    </location>
</feature>
<dbReference type="AlphaFoldDB" id="A0A829R4L2"/>
<organism evidence="4 5">
    <name type="scientific">Listeria grayi FSL F6-1183</name>
    <dbReference type="NCBI Taxonomy" id="1265827"/>
    <lineage>
        <taxon>Bacteria</taxon>
        <taxon>Bacillati</taxon>
        <taxon>Bacillota</taxon>
        <taxon>Bacilli</taxon>
        <taxon>Bacillales</taxon>
        <taxon>Listeriaceae</taxon>
        <taxon>Listeria</taxon>
    </lineage>
</organism>
<dbReference type="GO" id="GO:0003677">
    <property type="term" value="F:DNA binding"/>
    <property type="evidence" value="ECO:0007669"/>
    <property type="project" value="InterPro"/>
</dbReference>
<dbReference type="EMBL" id="AODG01000012">
    <property type="protein sequence ID" value="EUJ27211.1"/>
    <property type="molecule type" value="Genomic_DNA"/>
</dbReference>
<dbReference type="GO" id="GO:0006355">
    <property type="term" value="P:regulation of DNA-templated transcription"/>
    <property type="evidence" value="ECO:0007669"/>
    <property type="project" value="InterPro"/>
</dbReference>
<comment type="caution">
    <text evidence="4">The sequence shown here is derived from an EMBL/GenBank/DDBJ whole genome shotgun (WGS) entry which is preliminary data.</text>
</comment>
<evidence type="ECO:0000259" key="3">
    <source>
        <dbReference type="PROSITE" id="PS50043"/>
    </source>
</evidence>
<proteinExistence type="predicted"/>
<dbReference type="SUPFAM" id="SSF46894">
    <property type="entry name" value="C-terminal effector domain of the bipartite response regulators"/>
    <property type="match status" value="1"/>
</dbReference>
<evidence type="ECO:0000256" key="2">
    <source>
        <dbReference type="ARBA" id="ARBA00023163"/>
    </source>
</evidence>
<name>A0A829R4L2_LISGR</name>
<evidence type="ECO:0000313" key="5">
    <source>
        <dbReference type="Proteomes" id="UP000019251"/>
    </source>
</evidence>
<protein>
    <submittedName>
        <fullName evidence="4">Oxygen regulatory protein NreC</fullName>
    </submittedName>
</protein>
<reference evidence="4 5" key="1">
    <citation type="submission" date="2012-12" db="EMBL/GenBank/DDBJ databases">
        <title>Novel taxa of Listeriaceae from agricultural environments in the United States.</title>
        <authorList>
            <person name="den Bakker H.C."/>
            <person name="Allred A."/>
            <person name="Warchocki S."/>
            <person name="Wright E.M."/>
            <person name="Burrell A."/>
            <person name="Nightingale K.K."/>
            <person name="Kephart D."/>
            <person name="Wiedmann M."/>
        </authorList>
    </citation>
    <scope>NUCLEOTIDE SEQUENCE [LARGE SCALE GENOMIC DNA]</scope>
    <source>
        <strain evidence="4 5">FSL F6-1183</strain>
    </source>
</reference>
<keyword evidence="1" id="KW-0805">Transcription regulation</keyword>
<dbReference type="Pfam" id="PF00196">
    <property type="entry name" value="GerE"/>
    <property type="match status" value="1"/>
</dbReference>
<evidence type="ECO:0000256" key="1">
    <source>
        <dbReference type="ARBA" id="ARBA00023015"/>
    </source>
</evidence>
<dbReference type="Gene3D" id="1.10.10.10">
    <property type="entry name" value="Winged helix-like DNA-binding domain superfamily/Winged helix DNA-binding domain"/>
    <property type="match status" value="1"/>
</dbReference>
<dbReference type="InterPro" id="IPR000792">
    <property type="entry name" value="Tscrpt_reg_LuxR_C"/>
</dbReference>